<comment type="caution">
    <text evidence="8">The sequence shown here is derived from an EMBL/GenBank/DDBJ whole genome shotgun (WGS) entry which is preliminary data.</text>
</comment>
<keyword evidence="3" id="KW-0479">Metal-binding</keyword>
<reference evidence="8" key="1">
    <citation type="submission" date="2022-06" db="EMBL/GenBank/DDBJ databases">
        <title>Gramella sediminis sp. nov., isolated from deep-sea sediment of the Indian Ocean.</title>
        <authorList>
            <person name="Yang L."/>
        </authorList>
    </citation>
    <scope>NUCLEOTIDE SEQUENCE</scope>
    <source>
        <strain evidence="8">HMD3159</strain>
    </source>
</reference>
<evidence type="ECO:0000256" key="1">
    <source>
        <dbReference type="ARBA" id="ARBA00001913"/>
    </source>
</evidence>
<dbReference type="PANTHER" id="PTHR42693">
    <property type="entry name" value="ARYLSULFATASE FAMILY MEMBER"/>
    <property type="match status" value="1"/>
</dbReference>
<organism evidence="8 9">
    <name type="scientific">Gramella jeungdoensis</name>
    <dbReference type="NCBI Taxonomy" id="708091"/>
    <lineage>
        <taxon>Bacteria</taxon>
        <taxon>Pseudomonadati</taxon>
        <taxon>Bacteroidota</taxon>
        <taxon>Flavobacteriia</taxon>
        <taxon>Flavobacteriales</taxon>
        <taxon>Flavobacteriaceae</taxon>
        <taxon>Christiangramia</taxon>
    </lineage>
</organism>
<comment type="cofactor">
    <cofactor evidence="1">
        <name>Ca(2+)</name>
        <dbReference type="ChEBI" id="CHEBI:29108"/>
    </cofactor>
</comment>
<evidence type="ECO:0000256" key="6">
    <source>
        <dbReference type="ARBA" id="ARBA00022837"/>
    </source>
</evidence>
<evidence type="ECO:0000256" key="5">
    <source>
        <dbReference type="ARBA" id="ARBA00022801"/>
    </source>
</evidence>
<sequence>MKELNLFLIICIILSSTLCGFSQQKKINTSPNIILFVVDDMGWQDTSVPFDTTITKLNRTYHTPNMERLAAKGVKFTQAYATPICSPSRVSLLTGSNAARHKVTNWTLRKNLSQDAVDNQLSFPVWNMNGLSQKPGVENSFYAKALPQILKENGYYTIHAGKAHLGAIGTPGADPLNLGFDVNIAGHAAGAPESYLGTENFGVGKPDKSVWAVPGLEKYHGKDIFLTEAITREALAAIDPMVNKKPFFLHMSHYAVHVPIMGDPRYLQKYLDAGLNRTEASYASMLEGMDKSLGDIMDFLDRKQIMDNTIILFISDNGGLSAHARGGTPHTHNKPLASGKGSLYEGGIRVPMLVSWPGKYKPGKVVDQYVIIEDFFPSILEITKIKNVSKPQIVDGISFKPLLEDEPYKSDNRPIVWHFPNKWGGSGPGIGPGSAIRKGEWKLIYFYKTQHFELYNLAKDIGETENLFYQYPKLAFSLVKSLTQFLKNTDAQLPFYKENGQKLDYPLETFKNLKF</sequence>
<dbReference type="Gene3D" id="3.40.720.10">
    <property type="entry name" value="Alkaline Phosphatase, subunit A"/>
    <property type="match status" value="1"/>
</dbReference>
<protein>
    <submittedName>
        <fullName evidence="8">Sulfatase</fullName>
    </submittedName>
</protein>
<evidence type="ECO:0000313" key="8">
    <source>
        <dbReference type="EMBL" id="MCM8570381.1"/>
    </source>
</evidence>
<dbReference type="PANTHER" id="PTHR42693:SF42">
    <property type="entry name" value="ARYLSULFATASE G"/>
    <property type="match status" value="1"/>
</dbReference>
<accession>A0ABT0Z3R2</accession>
<dbReference type="Proteomes" id="UP001155077">
    <property type="component" value="Unassembled WGS sequence"/>
</dbReference>
<name>A0ABT0Z3R2_9FLAO</name>
<dbReference type="CDD" id="cd16144">
    <property type="entry name" value="ARS_like"/>
    <property type="match status" value="1"/>
</dbReference>
<evidence type="ECO:0000256" key="3">
    <source>
        <dbReference type="ARBA" id="ARBA00022723"/>
    </source>
</evidence>
<evidence type="ECO:0000256" key="4">
    <source>
        <dbReference type="ARBA" id="ARBA00022729"/>
    </source>
</evidence>
<evidence type="ECO:0000259" key="7">
    <source>
        <dbReference type="Pfam" id="PF00884"/>
    </source>
</evidence>
<dbReference type="InterPro" id="IPR017850">
    <property type="entry name" value="Alkaline_phosphatase_core_sf"/>
</dbReference>
<evidence type="ECO:0000256" key="2">
    <source>
        <dbReference type="ARBA" id="ARBA00008779"/>
    </source>
</evidence>
<dbReference type="PROSITE" id="PS00523">
    <property type="entry name" value="SULFATASE_1"/>
    <property type="match status" value="1"/>
</dbReference>
<feature type="domain" description="Sulfatase N-terminal" evidence="7">
    <location>
        <begin position="31"/>
        <end position="384"/>
    </location>
</feature>
<dbReference type="Pfam" id="PF00884">
    <property type="entry name" value="Sulfatase"/>
    <property type="match status" value="1"/>
</dbReference>
<dbReference type="Gene3D" id="3.30.1120.10">
    <property type="match status" value="1"/>
</dbReference>
<dbReference type="InterPro" id="IPR050738">
    <property type="entry name" value="Sulfatase"/>
</dbReference>
<dbReference type="EMBL" id="JAMSCK010000004">
    <property type="protein sequence ID" value="MCM8570381.1"/>
    <property type="molecule type" value="Genomic_DNA"/>
</dbReference>
<keyword evidence="5" id="KW-0378">Hydrolase</keyword>
<dbReference type="InterPro" id="IPR000917">
    <property type="entry name" value="Sulfatase_N"/>
</dbReference>
<keyword evidence="6" id="KW-0106">Calcium</keyword>
<gene>
    <name evidence="8" type="ORF">NE848_13390</name>
</gene>
<proteinExistence type="inferred from homology"/>
<keyword evidence="9" id="KW-1185">Reference proteome</keyword>
<dbReference type="InterPro" id="IPR024607">
    <property type="entry name" value="Sulfatase_CS"/>
</dbReference>
<keyword evidence="4" id="KW-0732">Signal</keyword>
<dbReference type="SUPFAM" id="SSF53649">
    <property type="entry name" value="Alkaline phosphatase-like"/>
    <property type="match status" value="1"/>
</dbReference>
<dbReference type="RefSeq" id="WP_252114421.1">
    <property type="nucleotide sequence ID" value="NZ_JAMSCK010000004.1"/>
</dbReference>
<comment type="similarity">
    <text evidence="2">Belongs to the sulfatase family.</text>
</comment>
<evidence type="ECO:0000313" key="9">
    <source>
        <dbReference type="Proteomes" id="UP001155077"/>
    </source>
</evidence>